<evidence type="ECO:0000313" key="1">
    <source>
        <dbReference type="EMBL" id="CAK9317827.1"/>
    </source>
</evidence>
<dbReference type="EMBL" id="OZ021737">
    <property type="protein sequence ID" value="CAK9317827.1"/>
    <property type="molecule type" value="Genomic_DNA"/>
</dbReference>
<dbReference type="Proteomes" id="UP001642487">
    <property type="component" value="Chromosome 3"/>
</dbReference>
<organism evidence="1 2">
    <name type="scientific">Citrullus colocynthis</name>
    <name type="common">colocynth</name>
    <dbReference type="NCBI Taxonomy" id="252529"/>
    <lineage>
        <taxon>Eukaryota</taxon>
        <taxon>Viridiplantae</taxon>
        <taxon>Streptophyta</taxon>
        <taxon>Embryophyta</taxon>
        <taxon>Tracheophyta</taxon>
        <taxon>Spermatophyta</taxon>
        <taxon>Magnoliopsida</taxon>
        <taxon>eudicotyledons</taxon>
        <taxon>Gunneridae</taxon>
        <taxon>Pentapetalae</taxon>
        <taxon>rosids</taxon>
        <taxon>fabids</taxon>
        <taxon>Cucurbitales</taxon>
        <taxon>Cucurbitaceae</taxon>
        <taxon>Benincaseae</taxon>
        <taxon>Citrullus</taxon>
    </lineage>
</organism>
<sequence>PIKAKNLKPLFRVAKASGTQTNIDKIVPNLLEKRNEGPIITEFAHRKIQKVEGRNFGEITSNVTSAETVGMFGLLDWYSNPRE</sequence>
<keyword evidence="2" id="KW-1185">Reference proteome</keyword>
<evidence type="ECO:0000313" key="2">
    <source>
        <dbReference type="Proteomes" id="UP001642487"/>
    </source>
</evidence>
<feature type="non-terminal residue" evidence="1">
    <location>
        <position position="83"/>
    </location>
</feature>
<protein>
    <submittedName>
        <fullName evidence="1">Uncharacterized protein</fullName>
    </submittedName>
</protein>
<feature type="non-terminal residue" evidence="1">
    <location>
        <position position="1"/>
    </location>
</feature>
<reference evidence="1 2" key="1">
    <citation type="submission" date="2024-03" db="EMBL/GenBank/DDBJ databases">
        <authorList>
            <person name="Gkanogiannis A."/>
            <person name="Becerra Lopez-Lavalle L."/>
        </authorList>
    </citation>
    <scope>NUCLEOTIDE SEQUENCE [LARGE SCALE GENOMIC DNA]</scope>
</reference>
<proteinExistence type="predicted"/>
<name>A0ABP0YGV4_9ROSI</name>
<accession>A0ABP0YGV4</accession>
<gene>
    <name evidence="1" type="ORF">CITCOLO1_LOCUS9776</name>
</gene>